<dbReference type="GO" id="GO:0003684">
    <property type="term" value="F:damaged DNA binding"/>
    <property type="evidence" value="ECO:0007669"/>
    <property type="project" value="InterPro"/>
</dbReference>
<keyword evidence="4" id="KW-0479">Metal-binding</keyword>
<dbReference type="GO" id="GO:0000703">
    <property type="term" value="F:oxidized pyrimidine nucleobase lesion DNA N-glycosylase activity"/>
    <property type="evidence" value="ECO:0007669"/>
    <property type="project" value="TreeGrafter"/>
</dbReference>
<dbReference type="EC" id="4.2.99.18" evidence="3"/>
<dbReference type="RefSeq" id="WP_005267807.1">
    <property type="nucleotide sequence ID" value="NZ_ANPE02000079.1"/>
</dbReference>
<dbReference type="InterPro" id="IPR010979">
    <property type="entry name" value="Ribosomal_uS13-like_H2TH"/>
</dbReference>
<evidence type="ECO:0000313" key="18">
    <source>
        <dbReference type="EMBL" id="EMY35255.1"/>
    </source>
</evidence>
<evidence type="ECO:0000256" key="7">
    <source>
        <dbReference type="ARBA" id="ARBA00022801"/>
    </source>
</evidence>
<dbReference type="Pfam" id="PF01149">
    <property type="entry name" value="Fapy_DNA_glyco"/>
    <property type="match status" value="1"/>
</dbReference>
<dbReference type="Pfam" id="PF06831">
    <property type="entry name" value="H2TH"/>
    <property type="match status" value="1"/>
</dbReference>
<evidence type="ECO:0000256" key="5">
    <source>
        <dbReference type="ARBA" id="ARBA00022763"/>
    </source>
</evidence>
<dbReference type="PANTHER" id="PTHR42697:SF3">
    <property type="entry name" value="ENDONUCLEASE 8 1"/>
    <property type="match status" value="1"/>
</dbReference>
<evidence type="ECO:0000256" key="15">
    <source>
        <dbReference type="PROSITE-ProRule" id="PRU00391"/>
    </source>
</evidence>
<evidence type="ECO:0000256" key="2">
    <source>
        <dbReference type="ARBA" id="ARBA00009409"/>
    </source>
</evidence>
<gene>
    <name evidence="18" type="ORF">D477_005186</name>
</gene>
<evidence type="ECO:0000256" key="12">
    <source>
        <dbReference type="ARBA" id="ARBA00023268"/>
    </source>
</evidence>
<evidence type="ECO:0000256" key="4">
    <source>
        <dbReference type="ARBA" id="ARBA00022723"/>
    </source>
</evidence>
<dbReference type="GO" id="GO:0008270">
    <property type="term" value="F:zinc ion binding"/>
    <property type="evidence" value="ECO:0007669"/>
    <property type="project" value="UniProtKB-KW"/>
</dbReference>
<evidence type="ECO:0000256" key="11">
    <source>
        <dbReference type="ARBA" id="ARBA00023239"/>
    </source>
</evidence>
<dbReference type="InterPro" id="IPR035937">
    <property type="entry name" value="FPG_N"/>
</dbReference>
<keyword evidence="19" id="KW-1185">Reference proteome</keyword>
<feature type="domain" description="Formamidopyrimidine-DNA glycosylase catalytic" evidence="17">
    <location>
        <begin position="2"/>
        <end position="89"/>
    </location>
</feature>
<dbReference type="SMART" id="SM01232">
    <property type="entry name" value="H2TH"/>
    <property type="match status" value="1"/>
</dbReference>
<dbReference type="PROSITE" id="PS51068">
    <property type="entry name" value="FPG_CAT"/>
    <property type="match status" value="1"/>
</dbReference>
<protein>
    <recommendedName>
        <fullName evidence="3">DNA-(apurinic or apyrimidinic site) lyase</fullName>
        <ecNumber evidence="3">4.2.99.18</ecNumber>
    </recommendedName>
</protein>
<dbReference type="GO" id="GO:0140078">
    <property type="term" value="F:class I DNA-(apurinic or apyrimidinic site) endonuclease activity"/>
    <property type="evidence" value="ECO:0007669"/>
    <property type="project" value="UniProtKB-EC"/>
</dbReference>
<evidence type="ECO:0000259" key="17">
    <source>
        <dbReference type="PROSITE" id="PS51068"/>
    </source>
</evidence>
<evidence type="ECO:0000256" key="9">
    <source>
        <dbReference type="ARBA" id="ARBA00023125"/>
    </source>
</evidence>
<dbReference type="GO" id="GO:0003690">
    <property type="term" value="F:double-stranded DNA binding"/>
    <property type="evidence" value="ECO:0007669"/>
    <property type="project" value="UniProtKB-ARBA"/>
</dbReference>
<keyword evidence="6 15" id="KW-0863">Zinc-finger</keyword>
<evidence type="ECO:0000256" key="10">
    <source>
        <dbReference type="ARBA" id="ARBA00023204"/>
    </source>
</evidence>
<comment type="cofactor">
    <cofactor evidence="1">
        <name>Zn(2+)</name>
        <dbReference type="ChEBI" id="CHEBI:29105"/>
    </cofactor>
</comment>
<organism evidence="18 19">
    <name type="scientific">Arthrobacter crystallopoietes BAB-32</name>
    <dbReference type="NCBI Taxonomy" id="1246476"/>
    <lineage>
        <taxon>Bacteria</taxon>
        <taxon>Bacillati</taxon>
        <taxon>Actinomycetota</taxon>
        <taxon>Actinomycetes</taxon>
        <taxon>Micrococcales</taxon>
        <taxon>Micrococcaceae</taxon>
        <taxon>Crystallibacter</taxon>
    </lineage>
</organism>
<evidence type="ECO:0000256" key="13">
    <source>
        <dbReference type="ARBA" id="ARBA00023295"/>
    </source>
</evidence>
<keyword evidence="7" id="KW-0378">Hydrolase</keyword>
<dbReference type="PANTHER" id="PTHR42697">
    <property type="entry name" value="ENDONUCLEASE 8"/>
    <property type="match status" value="1"/>
</dbReference>
<evidence type="ECO:0000259" key="16">
    <source>
        <dbReference type="PROSITE" id="PS51066"/>
    </source>
</evidence>
<keyword evidence="12" id="KW-0511">Multifunctional enzyme</keyword>
<dbReference type="InterPro" id="IPR012319">
    <property type="entry name" value="FPG_cat"/>
</dbReference>
<dbReference type="GO" id="GO:0008534">
    <property type="term" value="F:oxidized purine nucleobase lesion DNA N-glycosylase activity"/>
    <property type="evidence" value="ECO:0007669"/>
    <property type="project" value="UniProtKB-ARBA"/>
</dbReference>
<dbReference type="InterPro" id="IPR000214">
    <property type="entry name" value="Znf_DNA_glyclase/AP_lyase"/>
</dbReference>
<reference evidence="18 19" key="1">
    <citation type="journal article" date="2013" name="Genome Announc.">
        <title>Draft Genome Sequence of Arthrobacter crystallopoietes Strain BAB-32, Revealing Genes for Bioremediation.</title>
        <authorList>
            <person name="Joshi M.N."/>
            <person name="Pandit A.S."/>
            <person name="Sharma A."/>
            <person name="Pandya R.V."/>
            <person name="Desai S.M."/>
            <person name="Saxena A.K."/>
            <person name="Bagatharia S.B."/>
        </authorList>
    </citation>
    <scope>NUCLEOTIDE SEQUENCE [LARGE SCALE GENOMIC DNA]</scope>
    <source>
        <strain evidence="18 19">BAB-32</strain>
    </source>
</reference>
<accession>N1V1P7</accession>
<dbReference type="GO" id="GO:0006979">
    <property type="term" value="P:response to oxidative stress"/>
    <property type="evidence" value="ECO:0007669"/>
    <property type="project" value="UniProtKB-ARBA"/>
</dbReference>
<keyword evidence="5" id="KW-0227">DNA damage</keyword>
<comment type="similarity">
    <text evidence="2">Belongs to the FPG family.</text>
</comment>
<sequence length="294" mass="31448">MPEGHSIHRLAAQFNSVFAGERLAVSSPQGRFAAGAALIDGEKLEAAHAHGKQLFLEFSNGLVLRVHLGLYGAWDFGGDSTFRGSSSIGAPRRVGEREMYDDGAPVAYSGPPEPVGQVRARLVSSHGWADLRGPTACEVLTGAERDAVVGRLGPDPLDPGADAQSFIERVRAKKTAVGTLLMDQSVVAGVGNIYRAESLFRQGISPYAPGKSLSADEVQALWQDLVGLLQDGVRDGRIVTTRPSDRFEPEGAAAATDAHYVYQRQGQDCRVCTAGIRLDDMGGRKLYWCPGCQQ</sequence>
<comment type="catalytic activity">
    <reaction evidence="14">
        <text>2'-deoxyribonucleotide-(2'-deoxyribose 5'-phosphate)-2'-deoxyribonucleotide-DNA = a 3'-end 2'-deoxyribonucleotide-(2,3-dehydro-2,3-deoxyribose 5'-phosphate)-DNA + a 5'-end 5'-phospho-2'-deoxyribonucleoside-DNA + H(+)</text>
        <dbReference type="Rhea" id="RHEA:66592"/>
        <dbReference type="Rhea" id="RHEA-COMP:13180"/>
        <dbReference type="Rhea" id="RHEA-COMP:16897"/>
        <dbReference type="Rhea" id="RHEA-COMP:17067"/>
        <dbReference type="ChEBI" id="CHEBI:15378"/>
        <dbReference type="ChEBI" id="CHEBI:136412"/>
        <dbReference type="ChEBI" id="CHEBI:157695"/>
        <dbReference type="ChEBI" id="CHEBI:167181"/>
        <dbReference type="EC" id="4.2.99.18"/>
    </reaction>
</comment>
<comment type="caution">
    <text evidence="18">The sequence shown here is derived from an EMBL/GenBank/DDBJ whole genome shotgun (WGS) entry which is preliminary data.</text>
</comment>
<keyword evidence="13" id="KW-0326">Glycosidase</keyword>
<evidence type="ECO:0000256" key="3">
    <source>
        <dbReference type="ARBA" id="ARBA00012720"/>
    </source>
</evidence>
<dbReference type="Proteomes" id="UP000010729">
    <property type="component" value="Unassembled WGS sequence"/>
</dbReference>
<dbReference type="Gene3D" id="3.20.190.10">
    <property type="entry name" value="MutM-like, N-terminal"/>
    <property type="match status" value="1"/>
</dbReference>
<dbReference type="SUPFAM" id="SSF46946">
    <property type="entry name" value="S13-like H2TH domain"/>
    <property type="match status" value="1"/>
</dbReference>
<dbReference type="FunFam" id="1.10.8.50:FF:000003">
    <property type="entry name" value="Formamidopyrimidine-DNA glycosylase"/>
    <property type="match status" value="1"/>
</dbReference>
<dbReference type="OrthoDB" id="9800855at2"/>
<evidence type="ECO:0000256" key="8">
    <source>
        <dbReference type="ARBA" id="ARBA00022833"/>
    </source>
</evidence>
<keyword evidence="9" id="KW-0238">DNA-binding</keyword>
<evidence type="ECO:0000256" key="14">
    <source>
        <dbReference type="ARBA" id="ARBA00044632"/>
    </source>
</evidence>
<evidence type="ECO:0000256" key="1">
    <source>
        <dbReference type="ARBA" id="ARBA00001947"/>
    </source>
</evidence>
<evidence type="ECO:0000256" key="6">
    <source>
        <dbReference type="ARBA" id="ARBA00022771"/>
    </source>
</evidence>
<feature type="domain" description="FPG-type" evidence="16">
    <location>
        <begin position="260"/>
        <end position="294"/>
    </location>
</feature>
<dbReference type="AlphaFoldDB" id="N1V1P7"/>
<evidence type="ECO:0000313" key="19">
    <source>
        <dbReference type="Proteomes" id="UP000010729"/>
    </source>
</evidence>
<dbReference type="SUPFAM" id="SSF81624">
    <property type="entry name" value="N-terminal domain of MutM-like DNA repair proteins"/>
    <property type="match status" value="1"/>
</dbReference>
<keyword evidence="10" id="KW-0234">DNA repair</keyword>
<dbReference type="SMART" id="SM00898">
    <property type="entry name" value="Fapy_DNA_glyco"/>
    <property type="match status" value="1"/>
</dbReference>
<dbReference type="PROSITE" id="PS51066">
    <property type="entry name" value="ZF_FPG_2"/>
    <property type="match status" value="1"/>
</dbReference>
<keyword evidence="8" id="KW-0862">Zinc</keyword>
<dbReference type="SUPFAM" id="SSF57716">
    <property type="entry name" value="Glucocorticoid receptor-like (DNA-binding domain)"/>
    <property type="match status" value="1"/>
</dbReference>
<dbReference type="CDD" id="cd08970">
    <property type="entry name" value="AcNei1_N"/>
    <property type="match status" value="1"/>
</dbReference>
<proteinExistence type="inferred from homology"/>
<keyword evidence="11" id="KW-0456">Lyase</keyword>
<dbReference type="Gene3D" id="1.10.8.50">
    <property type="match status" value="1"/>
</dbReference>
<dbReference type="GO" id="GO:0006284">
    <property type="term" value="P:base-excision repair"/>
    <property type="evidence" value="ECO:0007669"/>
    <property type="project" value="InterPro"/>
</dbReference>
<dbReference type="EMBL" id="ANPE02000079">
    <property type="protein sequence ID" value="EMY35255.1"/>
    <property type="molecule type" value="Genomic_DNA"/>
</dbReference>
<name>N1V1P7_9MICC</name>
<dbReference type="InterPro" id="IPR015886">
    <property type="entry name" value="H2TH_FPG"/>
</dbReference>